<dbReference type="FunFam" id="3.40.50.300:FF:000397">
    <property type="entry name" value="Probable ATP-dependent RNA helicase DDX4"/>
    <property type="match status" value="1"/>
</dbReference>
<evidence type="ECO:0000259" key="12">
    <source>
        <dbReference type="PROSITE" id="PS51195"/>
    </source>
</evidence>
<dbReference type="GO" id="GO:0003724">
    <property type="term" value="F:RNA helicase activity"/>
    <property type="evidence" value="ECO:0007669"/>
    <property type="project" value="UniProtKB-EC"/>
</dbReference>
<evidence type="ECO:0000256" key="7">
    <source>
        <dbReference type="PROSITE-ProRule" id="PRU00552"/>
    </source>
</evidence>
<evidence type="ECO:0000313" key="14">
    <source>
        <dbReference type="WBParaSite" id="MBELARI_LOCUS20453"/>
    </source>
</evidence>
<evidence type="ECO:0000256" key="1">
    <source>
        <dbReference type="ARBA" id="ARBA00012552"/>
    </source>
</evidence>
<evidence type="ECO:0000256" key="6">
    <source>
        <dbReference type="ARBA" id="ARBA00047984"/>
    </source>
</evidence>
<proteinExistence type="inferred from homology"/>
<dbReference type="GO" id="GO:0043186">
    <property type="term" value="C:P granule"/>
    <property type="evidence" value="ECO:0007669"/>
    <property type="project" value="UniProtKB-ARBA"/>
</dbReference>
<feature type="domain" description="Helicase ATP-binding" evidence="10">
    <location>
        <begin position="74"/>
        <end position="263"/>
    </location>
</feature>
<dbReference type="Pfam" id="PF00270">
    <property type="entry name" value="DEAD"/>
    <property type="match status" value="1"/>
</dbReference>
<dbReference type="Proteomes" id="UP000887575">
    <property type="component" value="Unassembled WGS sequence"/>
</dbReference>
<comment type="catalytic activity">
    <reaction evidence="6">
        <text>ATP + H2O = ADP + phosphate + H(+)</text>
        <dbReference type="Rhea" id="RHEA:13065"/>
        <dbReference type="ChEBI" id="CHEBI:15377"/>
        <dbReference type="ChEBI" id="CHEBI:15378"/>
        <dbReference type="ChEBI" id="CHEBI:30616"/>
        <dbReference type="ChEBI" id="CHEBI:43474"/>
        <dbReference type="ChEBI" id="CHEBI:456216"/>
        <dbReference type="EC" id="3.6.4.13"/>
    </reaction>
</comment>
<dbReference type="SMART" id="SM00487">
    <property type="entry name" value="DEXDc"/>
    <property type="match status" value="1"/>
</dbReference>
<dbReference type="PROSITE" id="PS51192">
    <property type="entry name" value="HELICASE_ATP_BIND_1"/>
    <property type="match status" value="1"/>
</dbReference>
<name>A0AAF3F1Q1_9BILA</name>
<feature type="compositionally biased region" description="Polar residues" evidence="9">
    <location>
        <begin position="496"/>
        <end position="513"/>
    </location>
</feature>
<evidence type="ECO:0000256" key="3">
    <source>
        <dbReference type="ARBA" id="ARBA00022801"/>
    </source>
</evidence>
<keyword evidence="4 8" id="KW-0347">Helicase</keyword>
<accession>A0AAF3F1Q1</accession>
<evidence type="ECO:0000259" key="10">
    <source>
        <dbReference type="PROSITE" id="PS51192"/>
    </source>
</evidence>
<feature type="domain" description="DEAD-box RNA helicase Q" evidence="12">
    <location>
        <begin position="43"/>
        <end position="71"/>
    </location>
</feature>
<dbReference type="FunFam" id="3.40.50.300:FF:000008">
    <property type="entry name" value="ATP-dependent RNA helicase RhlB"/>
    <property type="match status" value="1"/>
</dbReference>
<dbReference type="PROSITE" id="PS00039">
    <property type="entry name" value="DEAD_ATP_HELICASE"/>
    <property type="match status" value="1"/>
</dbReference>
<comment type="similarity">
    <text evidence="8">Belongs to the DEAD box helicase family.</text>
</comment>
<keyword evidence="13" id="KW-1185">Reference proteome</keyword>
<dbReference type="Pfam" id="PF00271">
    <property type="entry name" value="Helicase_C"/>
    <property type="match status" value="1"/>
</dbReference>
<evidence type="ECO:0000256" key="5">
    <source>
        <dbReference type="ARBA" id="ARBA00022840"/>
    </source>
</evidence>
<evidence type="ECO:0000256" key="9">
    <source>
        <dbReference type="SAM" id="MobiDB-lite"/>
    </source>
</evidence>
<dbReference type="GO" id="GO:0016787">
    <property type="term" value="F:hydrolase activity"/>
    <property type="evidence" value="ECO:0007669"/>
    <property type="project" value="UniProtKB-KW"/>
</dbReference>
<dbReference type="SMART" id="SM00490">
    <property type="entry name" value="HELICc"/>
    <property type="match status" value="1"/>
</dbReference>
<protein>
    <recommendedName>
        <fullName evidence="1">RNA helicase</fullName>
        <ecNumber evidence="1">3.6.4.13</ecNumber>
    </recommendedName>
</protein>
<dbReference type="InterPro" id="IPR000629">
    <property type="entry name" value="RNA-helicase_DEAD-box_CS"/>
</dbReference>
<sequence length="555" mass="60820">MSGFSANIPESELFASGSSGINFDKYQEIPVNVKGSDVPPVMETFDDAKVSDLVRQNIQRSGYTKPTPVQKYSIPILLAGRDLMSCAQTGSGKTAAFLVPMIDKFLSRGVEKLPQLSYLNNRRCQRPVGLILAPTRELAMQIYKESCKFSHATRLTAALLYGGRENYREQISRLQHGCNLLIATPGRLIDVVQQGYLDLSEVRFFVLDEADRMLDMGFEPQIRQIDSLGLRPKDKRTTAMFSATFPSEIQALARDFLRPDYIFITVGRVGSTTENIKQDVLWVEEHEKRNKLFEILQQSRNGLVLIFVETKRGASDLAYHLIHLGARAVSIHGDLNQFERERNLSFFKNGSYPIMVATAVAARGLDIPDVRHVINFDIPTCIDEYVHRIGRTGRAGNLGAATSFFNDKNTSLAHGIHNILVEAKQEVPTWLIQIASGPVMKRAGSGRGGRFGPRNFSSPAGFNSGSGGFGGSGGGQGFGGSNGGFSGRAAPMTFTRGPSSYQPTVGGPSSFQPMNRHRDSCSGFGNSFGLRSAEQPPRQQQFSGFARSSGGQWGN</sequence>
<dbReference type="InterPro" id="IPR027417">
    <property type="entry name" value="P-loop_NTPase"/>
</dbReference>
<dbReference type="GO" id="GO:0005524">
    <property type="term" value="F:ATP binding"/>
    <property type="evidence" value="ECO:0007669"/>
    <property type="project" value="UniProtKB-KW"/>
</dbReference>
<reference evidence="14" key="1">
    <citation type="submission" date="2024-02" db="UniProtKB">
        <authorList>
            <consortium name="WormBaseParasite"/>
        </authorList>
    </citation>
    <scope>IDENTIFICATION</scope>
</reference>
<organism evidence="13 14">
    <name type="scientific">Mesorhabditis belari</name>
    <dbReference type="NCBI Taxonomy" id="2138241"/>
    <lineage>
        <taxon>Eukaryota</taxon>
        <taxon>Metazoa</taxon>
        <taxon>Ecdysozoa</taxon>
        <taxon>Nematoda</taxon>
        <taxon>Chromadorea</taxon>
        <taxon>Rhabditida</taxon>
        <taxon>Rhabditina</taxon>
        <taxon>Rhabditomorpha</taxon>
        <taxon>Rhabditoidea</taxon>
        <taxon>Rhabditidae</taxon>
        <taxon>Mesorhabditinae</taxon>
        <taxon>Mesorhabditis</taxon>
    </lineage>
</organism>
<feature type="region of interest" description="Disordered" evidence="9">
    <location>
        <begin position="444"/>
        <end position="555"/>
    </location>
</feature>
<dbReference type="InterPro" id="IPR011545">
    <property type="entry name" value="DEAD/DEAH_box_helicase_dom"/>
</dbReference>
<dbReference type="PROSITE" id="PS51195">
    <property type="entry name" value="Q_MOTIF"/>
    <property type="match status" value="1"/>
</dbReference>
<dbReference type="GO" id="GO:0003676">
    <property type="term" value="F:nucleic acid binding"/>
    <property type="evidence" value="ECO:0007669"/>
    <property type="project" value="InterPro"/>
</dbReference>
<dbReference type="PANTHER" id="PTHR47958">
    <property type="entry name" value="ATP-DEPENDENT RNA HELICASE DBP3"/>
    <property type="match status" value="1"/>
</dbReference>
<dbReference type="EC" id="3.6.4.13" evidence="1"/>
<feature type="compositionally biased region" description="Gly residues" evidence="9">
    <location>
        <begin position="464"/>
        <end position="486"/>
    </location>
</feature>
<evidence type="ECO:0000259" key="11">
    <source>
        <dbReference type="PROSITE" id="PS51194"/>
    </source>
</evidence>
<dbReference type="CDD" id="cd18787">
    <property type="entry name" value="SF2_C_DEAD"/>
    <property type="match status" value="1"/>
</dbReference>
<feature type="short sequence motif" description="Q motif" evidence="7">
    <location>
        <begin position="43"/>
        <end position="71"/>
    </location>
</feature>
<dbReference type="PROSITE" id="PS51194">
    <property type="entry name" value="HELICASE_CTER"/>
    <property type="match status" value="1"/>
</dbReference>
<dbReference type="InterPro" id="IPR014014">
    <property type="entry name" value="RNA_helicase_DEAD_Q_motif"/>
</dbReference>
<keyword evidence="2 8" id="KW-0547">Nucleotide-binding</keyword>
<dbReference type="SUPFAM" id="SSF52540">
    <property type="entry name" value="P-loop containing nucleoside triphosphate hydrolases"/>
    <property type="match status" value="1"/>
</dbReference>
<evidence type="ECO:0000256" key="4">
    <source>
        <dbReference type="ARBA" id="ARBA00022806"/>
    </source>
</evidence>
<evidence type="ECO:0000256" key="2">
    <source>
        <dbReference type="ARBA" id="ARBA00022741"/>
    </source>
</evidence>
<dbReference type="WBParaSite" id="MBELARI_LOCUS20453">
    <property type="protein sequence ID" value="MBELARI_LOCUS20453"/>
    <property type="gene ID" value="MBELARI_LOCUS20453"/>
</dbReference>
<dbReference type="Gene3D" id="3.40.50.300">
    <property type="entry name" value="P-loop containing nucleotide triphosphate hydrolases"/>
    <property type="match status" value="2"/>
</dbReference>
<evidence type="ECO:0000256" key="8">
    <source>
        <dbReference type="RuleBase" id="RU000492"/>
    </source>
</evidence>
<evidence type="ECO:0000313" key="13">
    <source>
        <dbReference type="Proteomes" id="UP000887575"/>
    </source>
</evidence>
<feature type="domain" description="Helicase C-terminal" evidence="11">
    <location>
        <begin position="275"/>
        <end position="435"/>
    </location>
</feature>
<dbReference type="InterPro" id="IPR001650">
    <property type="entry name" value="Helicase_C-like"/>
</dbReference>
<dbReference type="AlphaFoldDB" id="A0AAF3F1Q1"/>
<keyword evidence="5 8" id="KW-0067">ATP-binding</keyword>
<dbReference type="InterPro" id="IPR014001">
    <property type="entry name" value="Helicase_ATP-bd"/>
</dbReference>
<keyword evidence="3 8" id="KW-0378">Hydrolase</keyword>